<dbReference type="Proteomes" id="UP000785679">
    <property type="component" value="Unassembled WGS sequence"/>
</dbReference>
<dbReference type="AlphaFoldDB" id="A0A8J8N8X3"/>
<organism evidence="2 3">
    <name type="scientific">Halteria grandinella</name>
    <dbReference type="NCBI Taxonomy" id="5974"/>
    <lineage>
        <taxon>Eukaryota</taxon>
        <taxon>Sar</taxon>
        <taxon>Alveolata</taxon>
        <taxon>Ciliophora</taxon>
        <taxon>Intramacronucleata</taxon>
        <taxon>Spirotrichea</taxon>
        <taxon>Stichotrichia</taxon>
        <taxon>Sporadotrichida</taxon>
        <taxon>Halteriidae</taxon>
        <taxon>Halteria</taxon>
    </lineage>
</organism>
<reference evidence="2" key="1">
    <citation type="submission" date="2019-06" db="EMBL/GenBank/DDBJ databases">
        <authorList>
            <person name="Zheng W."/>
        </authorList>
    </citation>
    <scope>NUCLEOTIDE SEQUENCE</scope>
    <source>
        <strain evidence="2">QDHG01</strain>
    </source>
</reference>
<proteinExistence type="predicted"/>
<name>A0A8J8N8X3_HALGN</name>
<accession>A0A8J8N8X3</accession>
<keyword evidence="3" id="KW-1185">Reference proteome</keyword>
<keyword evidence="1" id="KW-0732">Signal</keyword>
<dbReference type="EMBL" id="RRYP01037131">
    <property type="protein sequence ID" value="TNV67742.1"/>
    <property type="molecule type" value="Genomic_DNA"/>
</dbReference>
<protein>
    <submittedName>
        <fullName evidence="2">Uncharacterized protein</fullName>
    </submittedName>
</protein>
<feature type="signal peptide" evidence="1">
    <location>
        <begin position="1"/>
        <end position="27"/>
    </location>
</feature>
<feature type="chain" id="PRO_5035296779" evidence="1">
    <location>
        <begin position="28"/>
        <end position="101"/>
    </location>
</feature>
<sequence>MEIPIVIVLFFLLIIFLSFSYFHKSCQQDISGTEQGTTLNFGHVMYVHEFLKRTFDFVRQSSRSRSQTQKTTFFERTLNAHNFITIRCTSSMFSYSGRSRY</sequence>
<gene>
    <name evidence="2" type="ORF">FGO68_gene8584</name>
</gene>
<evidence type="ECO:0000256" key="1">
    <source>
        <dbReference type="SAM" id="SignalP"/>
    </source>
</evidence>
<evidence type="ECO:0000313" key="2">
    <source>
        <dbReference type="EMBL" id="TNV67742.1"/>
    </source>
</evidence>
<evidence type="ECO:0000313" key="3">
    <source>
        <dbReference type="Proteomes" id="UP000785679"/>
    </source>
</evidence>
<comment type="caution">
    <text evidence="2">The sequence shown here is derived from an EMBL/GenBank/DDBJ whole genome shotgun (WGS) entry which is preliminary data.</text>
</comment>